<organism evidence="4 5">
    <name type="scientific">Litomosoides sigmodontis</name>
    <name type="common">Filarial nematode worm</name>
    <dbReference type="NCBI Taxonomy" id="42156"/>
    <lineage>
        <taxon>Eukaryota</taxon>
        <taxon>Metazoa</taxon>
        <taxon>Ecdysozoa</taxon>
        <taxon>Nematoda</taxon>
        <taxon>Chromadorea</taxon>
        <taxon>Rhabditida</taxon>
        <taxon>Spirurina</taxon>
        <taxon>Spiruromorpha</taxon>
        <taxon>Filarioidea</taxon>
        <taxon>Onchocercidae</taxon>
        <taxon>Litomosoides</taxon>
    </lineage>
</organism>
<dbReference type="PANTHER" id="PTHR46219">
    <property type="entry name" value="PROTEIN CBG11138"/>
    <property type="match status" value="1"/>
</dbReference>
<dbReference type="EMBL" id="UYRX01000122">
    <property type="protein sequence ID" value="VDK74748.1"/>
    <property type="molecule type" value="Genomic_DNA"/>
</dbReference>
<feature type="domain" description="ShKT" evidence="3">
    <location>
        <begin position="134"/>
        <end position="189"/>
    </location>
</feature>
<protein>
    <recommendedName>
        <fullName evidence="3">ShKT domain-containing protein</fullName>
    </recommendedName>
</protein>
<accession>A0A3P6U7J3</accession>
<evidence type="ECO:0000313" key="5">
    <source>
        <dbReference type="Proteomes" id="UP000277928"/>
    </source>
</evidence>
<reference evidence="4 5" key="1">
    <citation type="submission" date="2018-08" db="EMBL/GenBank/DDBJ databases">
        <authorList>
            <person name="Laetsch R D."/>
            <person name="Stevens L."/>
            <person name="Kumar S."/>
            <person name="Blaxter L. M."/>
        </authorList>
    </citation>
    <scope>NUCLEOTIDE SEQUENCE [LARGE SCALE GENOMIC DNA]</scope>
</reference>
<evidence type="ECO:0000313" key="4">
    <source>
        <dbReference type="EMBL" id="VDK74748.1"/>
    </source>
</evidence>
<dbReference type="PANTHER" id="PTHR46219:SF5">
    <property type="entry name" value="SHKT DOMAIN-CONTAINING PROTEIN"/>
    <property type="match status" value="1"/>
</dbReference>
<evidence type="ECO:0000256" key="1">
    <source>
        <dbReference type="PROSITE-ProRule" id="PRU01005"/>
    </source>
</evidence>
<feature type="region of interest" description="Disordered" evidence="2">
    <location>
        <begin position="31"/>
        <end position="61"/>
    </location>
</feature>
<dbReference type="PROSITE" id="PS51670">
    <property type="entry name" value="SHKT"/>
    <property type="match status" value="1"/>
</dbReference>
<gene>
    <name evidence="4" type="ORF">NLS_LOCUS2602</name>
</gene>
<dbReference type="OrthoDB" id="5863778at2759"/>
<dbReference type="SMART" id="SM00254">
    <property type="entry name" value="ShKT"/>
    <property type="match status" value="2"/>
</dbReference>
<dbReference type="Gene3D" id="1.10.10.1940">
    <property type="match status" value="2"/>
</dbReference>
<evidence type="ECO:0000256" key="2">
    <source>
        <dbReference type="SAM" id="MobiDB-lite"/>
    </source>
</evidence>
<sequence length="190" mass="21309">MAFFADYESYRLVTFLLIFFSSQCQVRTIDEAQDGKEKSPDQNGLITLKATPGNESGPNIPKLTSSYEYVPKVPQLTAGNKDNPNVTSSPSEMCYDSSAPGRRDSDCTKYSYLCDNALYYKVMTWQCPVTCGRCSVLNEITPRSFSNQNCTDLKGLNGRSDCQKYAMLCRDPRYVSVMATECPKTCRYCS</sequence>
<dbReference type="Pfam" id="PF01549">
    <property type="entry name" value="ShK"/>
    <property type="match status" value="2"/>
</dbReference>
<comment type="caution">
    <text evidence="1">Lacks conserved residue(s) required for the propagation of feature annotation.</text>
</comment>
<keyword evidence="5" id="KW-1185">Reference proteome</keyword>
<proteinExistence type="predicted"/>
<dbReference type="AlphaFoldDB" id="A0A3P6U7J3"/>
<evidence type="ECO:0000259" key="3">
    <source>
        <dbReference type="PROSITE" id="PS51670"/>
    </source>
</evidence>
<dbReference type="STRING" id="42156.A0A3P6U7J3"/>
<dbReference type="InterPro" id="IPR003582">
    <property type="entry name" value="ShKT_dom"/>
</dbReference>
<name>A0A3P6U7J3_LITSI</name>
<feature type="compositionally biased region" description="Basic and acidic residues" evidence="2">
    <location>
        <begin position="31"/>
        <end position="40"/>
    </location>
</feature>
<dbReference type="Proteomes" id="UP000277928">
    <property type="component" value="Unassembled WGS sequence"/>
</dbReference>